<feature type="coiled-coil region" evidence="1">
    <location>
        <begin position="126"/>
        <end position="153"/>
    </location>
</feature>
<organism evidence="2 3">
    <name type="scientific">Saccharolobus solfataricus</name>
    <name type="common">Sulfolobus solfataricus</name>
    <dbReference type="NCBI Taxonomy" id="2287"/>
    <lineage>
        <taxon>Archaea</taxon>
        <taxon>Thermoproteota</taxon>
        <taxon>Thermoprotei</taxon>
        <taxon>Sulfolobales</taxon>
        <taxon>Sulfolobaceae</taxon>
        <taxon>Saccharolobus</taxon>
    </lineage>
</organism>
<accession>A0A157SZQ6</accession>
<dbReference type="Proteomes" id="UP000076770">
    <property type="component" value="Chromosome i"/>
</dbReference>
<keyword evidence="1" id="KW-0175">Coiled coil</keyword>
<dbReference type="EMBL" id="LT549890">
    <property type="protein sequence ID" value="SAI84683.1"/>
    <property type="molecule type" value="Genomic_DNA"/>
</dbReference>
<dbReference type="AlphaFoldDB" id="A0A157SZQ6"/>
<dbReference type="InterPro" id="IPR017140">
    <property type="entry name" value="ThermoDBP-RPs_arc"/>
</dbReference>
<dbReference type="PATRIC" id="fig|2287.9.peg.1140"/>
<dbReference type="Pfam" id="PF10015">
    <property type="entry name" value="ThermoDBP-RP_arch"/>
    <property type="match status" value="1"/>
</dbReference>
<protein>
    <recommendedName>
        <fullName evidence="4">DUF2258 domain-containing protein</fullName>
    </recommendedName>
</protein>
<reference evidence="3" key="1">
    <citation type="submission" date="2016-04" db="EMBL/GenBank/DDBJ databases">
        <authorList>
            <person name="Shah S.A."/>
            <person name="Garrett R.A."/>
        </authorList>
    </citation>
    <scope>NUCLEOTIDE SEQUENCE [LARGE SCALE GENOMIC DNA]</scope>
    <source>
        <strain evidence="3">ATCC 35091 / DSM 1616 / JCM 8930 / NBRC 15331 / P1</strain>
    </source>
</reference>
<dbReference type="PIRSF" id="PIRSF037214">
    <property type="entry name" value="UCP037214"/>
    <property type="match status" value="1"/>
</dbReference>
<gene>
    <name evidence="2" type="ORF">SSOP1_1129</name>
</gene>
<evidence type="ECO:0000313" key="2">
    <source>
        <dbReference type="EMBL" id="SAI84683.1"/>
    </source>
</evidence>
<name>A0A157SZQ6_SACSO</name>
<sequence length="155" mass="18157">MMSEEINRDMERAEEYEQTTTRVSVLGQNRFELSTGLIIAARYADKLRRVALVAFSKIAPKEVIIRDVSELNKQLYTKIVEEMKLGKLDVIRISVDAEYDDRNKKLIFSNLRILRYITEEQCGEKYKDIISENERLKGEILELKKKLEDILSLLK</sequence>
<proteinExistence type="predicted"/>
<evidence type="ECO:0008006" key="4">
    <source>
        <dbReference type="Google" id="ProtNLM"/>
    </source>
</evidence>
<evidence type="ECO:0000256" key="1">
    <source>
        <dbReference type="SAM" id="Coils"/>
    </source>
</evidence>
<evidence type="ECO:0000313" key="3">
    <source>
        <dbReference type="Proteomes" id="UP000076770"/>
    </source>
</evidence>